<organism evidence="1">
    <name type="scientific">Cucumis melo</name>
    <name type="common">Muskmelon</name>
    <dbReference type="NCBI Taxonomy" id="3656"/>
    <lineage>
        <taxon>Eukaryota</taxon>
        <taxon>Viridiplantae</taxon>
        <taxon>Streptophyta</taxon>
        <taxon>Embryophyta</taxon>
        <taxon>Tracheophyta</taxon>
        <taxon>Spermatophyta</taxon>
        <taxon>Magnoliopsida</taxon>
        <taxon>eudicotyledons</taxon>
        <taxon>Gunneridae</taxon>
        <taxon>Pentapetalae</taxon>
        <taxon>rosids</taxon>
        <taxon>fabids</taxon>
        <taxon>Cucurbitales</taxon>
        <taxon>Cucurbitaceae</taxon>
        <taxon>Benincaseae</taxon>
        <taxon>Cucumis</taxon>
    </lineage>
</organism>
<evidence type="ECO:0000313" key="1">
    <source>
        <dbReference type="EnsemblPlants" id="MELO3C031970.2.1"/>
    </source>
</evidence>
<protein>
    <submittedName>
        <fullName evidence="1">Uncharacterized protein</fullName>
    </submittedName>
</protein>
<name>A0A9I9ECN6_CUCME</name>
<sequence>MDVGKKGIPHAVEIAPGEASGKTFFPTHQIGVGHAMSGKGQINFKKHIIRDAVHSASGTTSGI</sequence>
<proteinExistence type="predicted"/>
<accession>A0A9I9ECN6</accession>
<dbReference type="AlphaFoldDB" id="A0A9I9ECN6"/>
<dbReference type="EnsemblPlants" id="MELO3C031970.2.1">
    <property type="protein sequence ID" value="MELO3C031970.2.1"/>
    <property type="gene ID" value="MELO3C031970.2"/>
</dbReference>
<reference evidence="1" key="1">
    <citation type="submission" date="2023-03" db="UniProtKB">
        <authorList>
            <consortium name="EnsemblPlants"/>
        </authorList>
    </citation>
    <scope>IDENTIFICATION</scope>
</reference>
<dbReference type="Gramene" id="MELO3C031970.2.1">
    <property type="protein sequence ID" value="MELO3C031970.2.1"/>
    <property type="gene ID" value="MELO3C031970.2"/>
</dbReference>